<name>A0A8H3I3E0_9LECA</name>
<accession>A0A8H3I3E0</accession>
<feature type="region of interest" description="Disordered" evidence="1">
    <location>
        <begin position="295"/>
        <end position="333"/>
    </location>
</feature>
<organism evidence="2 3">
    <name type="scientific">Alectoria fallacina</name>
    <dbReference type="NCBI Taxonomy" id="1903189"/>
    <lineage>
        <taxon>Eukaryota</taxon>
        <taxon>Fungi</taxon>
        <taxon>Dikarya</taxon>
        <taxon>Ascomycota</taxon>
        <taxon>Pezizomycotina</taxon>
        <taxon>Lecanoromycetes</taxon>
        <taxon>OSLEUM clade</taxon>
        <taxon>Lecanoromycetidae</taxon>
        <taxon>Lecanorales</taxon>
        <taxon>Lecanorineae</taxon>
        <taxon>Parmeliaceae</taxon>
        <taxon>Alectoria</taxon>
    </lineage>
</organism>
<gene>
    <name evidence="2" type="ORF">ALECFALPRED_000109</name>
</gene>
<dbReference type="AlphaFoldDB" id="A0A8H3I3E0"/>
<evidence type="ECO:0000256" key="1">
    <source>
        <dbReference type="SAM" id="MobiDB-lite"/>
    </source>
</evidence>
<evidence type="ECO:0000313" key="3">
    <source>
        <dbReference type="Proteomes" id="UP000664203"/>
    </source>
</evidence>
<protein>
    <submittedName>
        <fullName evidence="2">Uncharacterized protein</fullName>
    </submittedName>
</protein>
<dbReference type="EMBL" id="CAJPDR010000001">
    <property type="protein sequence ID" value="CAF9903038.1"/>
    <property type="molecule type" value="Genomic_DNA"/>
</dbReference>
<feature type="compositionally biased region" description="Low complexity" evidence="1">
    <location>
        <begin position="295"/>
        <end position="316"/>
    </location>
</feature>
<evidence type="ECO:0000313" key="2">
    <source>
        <dbReference type="EMBL" id="CAF9903038.1"/>
    </source>
</evidence>
<dbReference type="Proteomes" id="UP000664203">
    <property type="component" value="Unassembled WGS sequence"/>
</dbReference>
<feature type="compositionally biased region" description="Low complexity" evidence="1">
    <location>
        <begin position="176"/>
        <end position="189"/>
    </location>
</feature>
<comment type="caution">
    <text evidence="2">The sequence shown here is derived from an EMBL/GenBank/DDBJ whole genome shotgun (WGS) entry which is preliminary data.</text>
</comment>
<keyword evidence="3" id="KW-1185">Reference proteome</keyword>
<reference evidence="2" key="1">
    <citation type="submission" date="2021-03" db="EMBL/GenBank/DDBJ databases">
        <authorList>
            <person name="Tagirdzhanova G."/>
        </authorList>
    </citation>
    <scope>NUCLEOTIDE SEQUENCE</scope>
</reference>
<dbReference type="OrthoDB" id="5366256at2759"/>
<feature type="region of interest" description="Disordered" evidence="1">
    <location>
        <begin position="37"/>
        <end position="72"/>
    </location>
</feature>
<dbReference type="Gene3D" id="3.30.160.60">
    <property type="entry name" value="Classic Zinc Finger"/>
    <property type="match status" value="1"/>
</dbReference>
<feature type="region of interest" description="Disordered" evidence="1">
    <location>
        <begin position="123"/>
        <end position="238"/>
    </location>
</feature>
<feature type="compositionally biased region" description="Polar residues" evidence="1">
    <location>
        <begin position="37"/>
        <end position="48"/>
    </location>
</feature>
<feature type="compositionally biased region" description="Basic residues" evidence="1">
    <location>
        <begin position="204"/>
        <end position="220"/>
    </location>
</feature>
<proteinExistence type="predicted"/>
<feature type="region of interest" description="Disordered" evidence="1">
    <location>
        <begin position="1"/>
        <end position="23"/>
    </location>
</feature>
<sequence>MSRSHRRPTDYSRGSSPRIDRNLSVTEASFQNLGLNETAGAQYQSGPSSYLLPDQRSRRPSYPRSGLNSGYLQPDYVSSSYTRAASPASFSALENSTSFGTTLLDPSDYQLFSDTGTFSSRISPFSTSALGRTDMGYPYPSDTMTSYRDTSSYGPSRSPSQRGYTNPSTEASLSRSMSGPSGPSILPSSAYGGFRDVEREVARQRQRKLHESRRQSKLLSRRTMLPSTPYARPSEADTESGSIDYLLAHSGSSFDSHSAYGRTPSTSSAQGSYLAGVSSSPYDNPYTTAYGTSGVGSQTTYSSSSQNPSLPSTSSTMYGYRSSDRRGSGVPSNMEPVVIETPKKPQCWDHGCNGRQFSTFSNLLRHQREKSGTSSKSVCPRCGAEFTRKTARDGHLAHDKCKARSSSDR</sequence>
<feature type="compositionally biased region" description="Polar residues" evidence="1">
    <location>
        <begin position="142"/>
        <end position="175"/>
    </location>
</feature>